<protein>
    <submittedName>
        <fullName evidence="1">Nitrate/sulfonate/bicarbonate ABC superfamily ATP binding cassette transporter, binding protein</fullName>
        <ecNumber evidence="1">3.13.1.3</ecNumber>
    </submittedName>
</protein>
<dbReference type="Gene3D" id="3.40.190.10">
    <property type="entry name" value="Periplasmic binding protein-like II"/>
    <property type="match status" value="1"/>
</dbReference>
<dbReference type="PATRIC" id="fig|1349767.4.peg.429"/>
<dbReference type="EC" id="3.13.1.3" evidence="1"/>
<dbReference type="GO" id="GO:0018740">
    <property type="term" value="F:2'-hydroxybiphenyl-2-sulfinate desulfinase activity"/>
    <property type="evidence" value="ECO:0007669"/>
    <property type="project" value="UniProtKB-EC"/>
</dbReference>
<dbReference type="PANTHER" id="PTHR30024:SF21">
    <property type="entry name" value="ABC TRANSPORTER SUBSTRATE-BINDING PROTEIN"/>
    <property type="match status" value="1"/>
</dbReference>
<dbReference type="EMBL" id="HG322949">
    <property type="protein sequence ID" value="CDG84452.1"/>
    <property type="molecule type" value="Genomic_DNA"/>
</dbReference>
<dbReference type="STRING" id="1349767.GJA_3840"/>
<reference evidence="1 2" key="1">
    <citation type="journal article" date="2015" name="Genome Announc.">
        <title>Genome Sequence of Mushroom Soft-Rot Pathogen Janthinobacterium agaricidamnosum.</title>
        <authorList>
            <person name="Graupner K."/>
            <person name="Lackner G."/>
            <person name="Hertweck C."/>
        </authorList>
    </citation>
    <scope>NUCLEOTIDE SEQUENCE [LARGE SCALE GENOMIC DNA]</scope>
    <source>
        <strain evidence="2">NBRC 102515 / DSM 9628</strain>
    </source>
</reference>
<organism evidence="1 2">
    <name type="scientific">Janthinobacterium agaricidamnosum NBRC 102515 = DSM 9628</name>
    <dbReference type="NCBI Taxonomy" id="1349767"/>
    <lineage>
        <taxon>Bacteria</taxon>
        <taxon>Pseudomonadati</taxon>
        <taxon>Pseudomonadota</taxon>
        <taxon>Betaproteobacteria</taxon>
        <taxon>Burkholderiales</taxon>
        <taxon>Oxalobacteraceae</taxon>
        <taxon>Janthinobacterium</taxon>
    </lineage>
</organism>
<evidence type="ECO:0000313" key="1">
    <source>
        <dbReference type="EMBL" id="CDG84452.1"/>
    </source>
</evidence>
<accession>W0VB21</accession>
<sequence length="360" mass="38890">MSAPIDTLWYTRCPAPTPFGIAIQQGWLAQEFAADGLHIKALQDADDPNIRRSHFTHSQPHSFRQGGNIPALWARASGAATRVIGLTWVDEFQGLLALRGSAIASPGQLRGKRFGLPKNLASGVVDFHRATALRGFSTLLDVAGLTLDDVQLIDLPYAPLGLADARPVDDQGFARLLRTHGQQEFSREAHALISGEADVVFAKGATGLAAANLAQADVIIDISQQGNRLLHANNGAPRPLTVDQALLDARPDLVARVLAQAIAAGRWAEAHPAETSAYIARETKSPELWVRHAYGPRLHHSLHIDLAPDSVAALDNFKHFLHRSGYLPADFDIQQWIDPQPLRQALQLLDARGNSAGLAA</sequence>
<proteinExistence type="predicted"/>
<name>W0VB21_9BURK</name>
<keyword evidence="1" id="KW-0378">Hydrolase</keyword>
<dbReference type="Gene3D" id="3.40.190.270">
    <property type="match status" value="1"/>
</dbReference>
<dbReference type="KEGG" id="jag:GJA_3840"/>
<dbReference type="eggNOG" id="COG0715">
    <property type="taxonomic scope" value="Bacteria"/>
</dbReference>
<dbReference type="HOGENOM" id="CLU_806255_0_0_4"/>
<dbReference type="PANTHER" id="PTHR30024">
    <property type="entry name" value="ALIPHATIC SULFONATES-BINDING PROTEIN-RELATED"/>
    <property type="match status" value="1"/>
</dbReference>
<gene>
    <name evidence="1" type="primary">soxB</name>
    <name evidence="1" type="ORF">GJA_3840</name>
</gene>
<dbReference type="RefSeq" id="WP_038494813.1">
    <property type="nucleotide sequence ID" value="NZ_BCTH01000072.1"/>
</dbReference>
<dbReference type="Proteomes" id="UP000027604">
    <property type="component" value="Chromosome I"/>
</dbReference>
<dbReference type="SUPFAM" id="SSF53850">
    <property type="entry name" value="Periplasmic binding protein-like II"/>
    <property type="match status" value="1"/>
</dbReference>
<evidence type="ECO:0000313" key="2">
    <source>
        <dbReference type="Proteomes" id="UP000027604"/>
    </source>
</evidence>
<keyword evidence="2" id="KW-1185">Reference proteome</keyword>
<dbReference type="AlphaFoldDB" id="W0VB21"/>